<comment type="caution">
    <text evidence="1">The sequence shown here is derived from an EMBL/GenBank/DDBJ whole genome shotgun (WGS) entry which is preliminary data.</text>
</comment>
<evidence type="ECO:0000313" key="1">
    <source>
        <dbReference type="EMBL" id="OGZ00436.1"/>
    </source>
</evidence>
<dbReference type="STRING" id="1798650.A2945_03790"/>
<dbReference type="SUPFAM" id="SSF52309">
    <property type="entry name" value="N-(deoxy)ribosyltransferase-like"/>
    <property type="match status" value="1"/>
</dbReference>
<dbReference type="Gene3D" id="3.40.50.10400">
    <property type="entry name" value="Hypothetical protein PA1492"/>
    <property type="match status" value="1"/>
</dbReference>
<protein>
    <submittedName>
        <fullName evidence="1">Uncharacterized protein</fullName>
    </submittedName>
</protein>
<name>A0A1G2CGC5_9BACT</name>
<dbReference type="AlphaFoldDB" id="A0A1G2CGC5"/>
<dbReference type="EMBL" id="MHLA01000001">
    <property type="protein sequence ID" value="OGZ00436.1"/>
    <property type="molecule type" value="Genomic_DNA"/>
</dbReference>
<sequence>MSSFSKHLFPEEERCIARASTFEELCDIALPVLQRILHPVVQVCGPISHGGAGSITENLRRLEIVIEELGGRGLHVFSQLPFEGSMQHIKATPYYMGDDHLLETFYLPLFESGFVQSLYFLPDWTTSYGACWEYSQATRLGMEIVYL</sequence>
<reference evidence="1 2" key="1">
    <citation type="journal article" date="2016" name="Nat. Commun.">
        <title>Thousands of microbial genomes shed light on interconnected biogeochemical processes in an aquifer system.</title>
        <authorList>
            <person name="Anantharaman K."/>
            <person name="Brown C.T."/>
            <person name="Hug L.A."/>
            <person name="Sharon I."/>
            <person name="Castelle C.J."/>
            <person name="Probst A.J."/>
            <person name="Thomas B.C."/>
            <person name="Singh A."/>
            <person name="Wilkins M.J."/>
            <person name="Karaoz U."/>
            <person name="Brodie E.L."/>
            <person name="Williams K.H."/>
            <person name="Hubbard S.S."/>
            <person name="Banfield J.F."/>
        </authorList>
    </citation>
    <scope>NUCLEOTIDE SEQUENCE [LARGE SCALE GENOMIC DNA]</scope>
</reference>
<organism evidence="1 2">
    <name type="scientific">Candidatus Liptonbacteria bacterium RIFCSPLOWO2_01_FULL_52_25</name>
    <dbReference type="NCBI Taxonomy" id="1798650"/>
    <lineage>
        <taxon>Bacteria</taxon>
        <taxon>Candidatus Liptoniibacteriota</taxon>
    </lineage>
</organism>
<gene>
    <name evidence="1" type="ORF">A2945_03790</name>
</gene>
<proteinExistence type="predicted"/>
<dbReference type="Proteomes" id="UP000178880">
    <property type="component" value="Unassembled WGS sequence"/>
</dbReference>
<evidence type="ECO:0000313" key="2">
    <source>
        <dbReference type="Proteomes" id="UP000178880"/>
    </source>
</evidence>
<accession>A0A1G2CGC5</accession>